<feature type="domain" description="ABC transmembrane type-1" evidence="8">
    <location>
        <begin position="106"/>
        <end position="324"/>
    </location>
</feature>
<dbReference type="InterPro" id="IPR035906">
    <property type="entry name" value="MetI-like_sf"/>
</dbReference>
<reference evidence="9 10" key="1">
    <citation type="submission" date="2016-10" db="EMBL/GenBank/DDBJ databases">
        <authorList>
            <person name="de Groot N.N."/>
        </authorList>
    </citation>
    <scope>NUCLEOTIDE SEQUENCE [LARGE SCALE GENOMIC DNA]</scope>
    <source>
        <strain evidence="9 10">DSM 21800</strain>
    </source>
</reference>
<evidence type="ECO:0000256" key="7">
    <source>
        <dbReference type="RuleBase" id="RU363032"/>
    </source>
</evidence>
<evidence type="ECO:0000256" key="2">
    <source>
        <dbReference type="ARBA" id="ARBA00022448"/>
    </source>
</evidence>
<keyword evidence="6 7" id="KW-0472">Membrane</keyword>
<feature type="transmembrane region" description="Helical" evidence="7">
    <location>
        <begin position="9"/>
        <end position="31"/>
    </location>
</feature>
<keyword evidence="2 7" id="KW-0813">Transport</keyword>
<name>A0A1H1WFL2_9ACTN</name>
<dbReference type="RefSeq" id="WP_091526888.1">
    <property type="nucleotide sequence ID" value="NZ_LT629772.1"/>
</dbReference>
<evidence type="ECO:0000259" key="8">
    <source>
        <dbReference type="PROSITE" id="PS50928"/>
    </source>
</evidence>
<feature type="transmembrane region" description="Helical" evidence="7">
    <location>
        <begin position="143"/>
        <end position="165"/>
    </location>
</feature>
<keyword evidence="5 7" id="KW-1133">Transmembrane helix</keyword>
<dbReference type="STRING" id="630515.SAMN04489812_3642"/>
<protein>
    <submittedName>
        <fullName evidence="9">Peptide/nickel transport system permease protein</fullName>
    </submittedName>
</protein>
<evidence type="ECO:0000256" key="4">
    <source>
        <dbReference type="ARBA" id="ARBA00022692"/>
    </source>
</evidence>
<proteinExistence type="inferred from homology"/>
<dbReference type="InterPro" id="IPR000515">
    <property type="entry name" value="MetI-like"/>
</dbReference>
<dbReference type="Proteomes" id="UP000199103">
    <property type="component" value="Chromosome I"/>
</dbReference>
<evidence type="ECO:0000256" key="5">
    <source>
        <dbReference type="ARBA" id="ARBA00022989"/>
    </source>
</evidence>
<sequence length="334" mass="36489">MVSYVIRRLLLGLVTLFCVVFLLHLLTTLAIQLNGNPALAFFGDRVPTPSQLQAVKERYGLGDPCYNQPGNPCLGPFVDRLGEYARGDFGTDHRDREVVDLVTKAAPNTLRLFVIVTITWLIAGMFLGSVAARFRGRPIDHSIRLTSILIDAFPVFVMLVVYRFIFTVPLSTWARRTFGSDSLAALLFKPSFSTSHPWATLIIPGILLGLTGCAPFLRLVRAAQLENYNADHVRTARSKGLSNGHVTVFHIVRNSSIPVVTAVGFVFADALAGAVITEGVMNIYGMGGLLWKAVQDSDVAVVIGVVTILSMVTIGVMLLVDLAYAVLDPRIRYD</sequence>
<dbReference type="SUPFAM" id="SSF161098">
    <property type="entry name" value="MetI-like"/>
    <property type="match status" value="1"/>
</dbReference>
<comment type="similarity">
    <text evidence="7">Belongs to the binding-protein-dependent transport system permease family.</text>
</comment>
<evidence type="ECO:0000313" key="9">
    <source>
        <dbReference type="EMBL" id="SDS96178.1"/>
    </source>
</evidence>
<gene>
    <name evidence="9" type="ORF">SAMN04489812_3642</name>
</gene>
<dbReference type="OrthoDB" id="147688at2"/>
<keyword evidence="3" id="KW-1003">Cell membrane</keyword>
<dbReference type="AlphaFoldDB" id="A0A1H1WFL2"/>
<dbReference type="GO" id="GO:0055085">
    <property type="term" value="P:transmembrane transport"/>
    <property type="evidence" value="ECO:0007669"/>
    <property type="project" value="InterPro"/>
</dbReference>
<dbReference type="Gene3D" id="1.10.3720.10">
    <property type="entry name" value="MetI-like"/>
    <property type="match status" value="1"/>
</dbReference>
<evidence type="ECO:0000256" key="6">
    <source>
        <dbReference type="ARBA" id="ARBA00023136"/>
    </source>
</evidence>
<evidence type="ECO:0000256" key="3">
    <source>
        <dbReference type="ARBA" id="ARBA00022475"/>
    </source>
</evidence>
<dbReference type="Pfam" id="PF00528">
    <property type="entry name" value="BPD_transp_1"/>
    <property type="match status" value="1"/>
</dbReference>
<evidence type="ECO:0000313" key="10">
    <source>
        <dbReference type="Proteomes" id="UP000199103"/>
    </source>
</evidence>
<keyword evidence="4 7" id="KW-0812">Transmembrane</keyword>
<feature type="transmembrane region" description="Helical" evidence="7">
    <location>
        <begin position="110"/>
        <end position="131"/>
    </location>
</feature>
<feature type="transmembrane region" description="Helical" evidence="7">
    <location>
        <begin position="198"/>
        <end position="217"/>
    </location>
</feature>
<dbReference type="GO" id="GO:0005886">
    <property type="term" value="C:plasma membrane"/>
    <property type="evidence" value="ECO:0007669"/>
    <property type="project" value="UniProtKB-SubCell"/>
</dbReference>
<feature type="transmembrane region" description="Helical" evidence="7">
    <location>
        <begin position="301"/>
        <end position="327"/>
    </location>
</feature>
<evidence type="ECO:0000256" key="1">
    <source>
        <dbReference type="ARBA" id="ARBA00004651"/>
    </source>
</evidence>
<dbReference type="CDD" id="cd06261">
    <property type="entry name" value="TM_PBP2"/>
    <property type="match status" value="1"/>
</dbReference>
<dbReference type="EMBL" id="LT629772">
    <property type="protein sequence ID" value="SDS96178.1"/>
    <property type="molecule type" value="Genomic_DNA"/>
</dbReference>
<comment type="subcellular location">
    <subcellularLocation>
        <location evidence="1 7">Cell membrane</location>
        <topology evidence="1 7">Multi-pass membrane protein</topology>
    </subcellularLocation>
</comment>
<feature type="transmembrane region" description="Helical" evidence="7">
    <location>
        <begin position="259"/>
        <end position="281"/>
    </location>
</feature>
<dbReference type="PANTHER" id="PTHR43163:SF7">
    <property type="entry name" value="DIPEPTIDE-TRANSPORT INTEGRAL MEMBRANE PROTEIN ABC TRANSPORTER DPPB-RELATED"/>
    <property type="match status" value="1"/>
</dbReference>
<accession>A0A1H1WFL2</accession>
<dbReference type="PROSITE" id="PS50928">
    <property type="entry name" value="ABC_TM1"/>
    <property type="match status" value="1"/>
</dbReference>
<organism evidence="9 10">
    <name type="scientific">Microlunatus soli</name>
    <dbReference type="NCBI Taxonomy" id="630515"/>
    <lineage>
        <taxon>Bacteria</taxon>
        <taxon>Bacillati</taxon>
        <taxon>Actinomycetota</taxon>
        <taxon>Actinomycetes</taxon>
        <taxon>Propionibacteriales</taxon>
        <taxon>Propionibacteriaceae</taxon>
        <taxon>Microlunatus</taxon>
    </lineage>
</organism>
<dbReference type="PANTHER" id="PTHR43163">
    <property type="entry name" value="DIPEPTIDE TRANSPORT SYSTEM PERMEASE PROTEIN DPPB-RELATED"/>
    <property type="match status" value="1"/>
</dbReference>
<keyword evidence="10" id="KW-1185">Reference proteome</keyword>